<dbReference type="eggNOG" id="COG1201">
    <property type="taxonomic scope" value="Bacteria"/>
</dbReference>
<dbReference type="GO" id="GO:0006289">
    <property type="term" value="P:nucleotide-excision repair"/>
    <property type="evidence" value="ECO:0007669"/>
    <property type="project" value="TreeGrafter"/>
</dbReference>
<organism evidence="3 4">
    <name type="scientific">Faecalibacterium duncaniae (strain DSM 17677 / JCM 31915 / A2-165)</name>
    <name type="common">Faecalibacterium prausnitzii</name>
    <dbReference type="NCBI Taxonomy" id="411483"/>
    <lineage>
        <taxon>Bacteria</taxon>
        <taxon>Bacillati</taxon>
        <taxon>Bacillota</taxon>
        <taxon>Clostridia</taxon>
        <taxon>Eubacteriales</taxon>
        <taxon>Oscillospiraceae</taxon>
        <taxon>Faecalibacterium</taxon>
    </lineage>
</organism>
<dbReference type="STRING" id="411483.FAEPRAA2165_03351"/>
<gene>
    <name evidence="3" type="ORF">FAEPRAA2165_03351</name>
</gene>
<dbReference type="SUPFAM" id="SSF52540">
    <property type="entry name" value="P-loop containing nucleoside triphosphate hydrolases"/>
    <property type="match status" value="2"/>
</dbReference>
<dbReference type="GO" id="GO:0036297">
    <property type="term" value="P:interstrand cross-link repair"/>
    <property type="evidence" value="ECO:0007669"/>
    <property type="project" value="TreeGrafter"/>
</dbReference>
<dbReference type="InterPro" id="IPR001650">
    <property type="entry name" value="Helicase_C-like"/>
</dbReference>
<dbReference type="PROSITE" id="PS51192">
    <property type="entry name" value="HELICASE_ATP_BIND_1"/>
    <property type="match status" value="1"/>
</dbReference>
<evidence type="ECO:0000313" key="3">
    <source>
        <dbReference type="EMBL" id="EEU95020.1"/>
    </source>
</evidence>
<dbReference type="PROSITE" id="PS51194">
    <property type="entry name" value="HELICASE_CTER"/>
    <property type="match status" value="1"/>
</dbReference>
<keyword evidence="3" id="KW-0378">Hydrolase</keyword>
<evidence type="ECO:0000256" key="1">
    <source>
        <dbReference type="ARBA" id="ARBA00022741"/>
    </source>
</evidence>
<dbReference type="InterPro" id="IPR027417">
    <property type="entry name" value="P-loop_NTPase"/>
</dbReference>
<proteinExistence type="predicted"/>
<dbReference type="eggNOG" id="COG1205">
    <property type="taxonomic scope" value="Bacteria"/>
</dbReference>
<comment type="caution">
    <text evidence="3">The sequence shown here is derived from an EMBL/GenBank/DDBJ whole genome shotgun (WGS) entry which is preliminary data.</text>
</comment>
<dbReference type="GO" id="GO:0003676">
    <property type="term" value="F:nucleic acid binding"/>
    <property type="evidence" value="ECO:0007669"/>
    <property type="project" value="InterPro"/>
</dbReference>
<evidence type="ECO:0000313" key="4">
    <source>
        <dbReference type="Proteomes" id="UP000004619"/>
    </source>
</evidence>
<keyword evidence="1" id="KW-0547">Nucleotide-binding</keyword>
<dbReference type="PANTHER" id="PTHR47957:SF3">
    <property type="entry name" value="ATP-DEPENDENT HELICASE HRQ1"/>
    <property type="match status" value="1"/>
</dbReference>
<dbReference type="SMART" id="SM00487">
    <property type="entry name" value="DEXDc"/>
    <property type="match status" value="1"/>
</dbReference>
<keyword evidence="2" id="KW-0067">ATP-binding</keyword>
<dbReference type="GO" id="GO:0043138">
    <property type="term" value="F:3'-5' DNA helicase activity"/>
    <property type="evidence" value="ECO:0007669"/>
    <property type="project" value="TreeGrafter"/>
</dbReference>
<dbReference type="InterPro" id="IPR011545">
    <property type="entry name" value="DEAD/DEAH_box_helicase_dom"/>
</dbReference>
<dbReference type="RefSeq" id="WP_005936124.1">
    <property type="nucleotide sequence ID" value="NZ_CP022479.1"/>
</dbReference>
<protein>
    <submittedName>
        <fullName evidence="3">DEAD/DEAH box helicase</fullName>
    </submittedName>
</protein>
<reference evidence="3" key="1">
    <citation type="submission" date="2009-08" db="EMBL/GenBank/DDBJ databases">
        <authorList>
            <person name="Weinstock G."/>
            <person name="Sodergren E."/>
            <person name="Clifton S."/>
            <person name="Fulton L."/>
            <person name="Fulton B."/>
            <person name="Courtney L."/>
            <person name="Fronick C."/>
            <person name="Harrison M."/>
            <person name="Strong C."/>
            <person name="Farmer C."/>
            <person name="Delahaunty K."/>
            <person name="Markovic C."/>
            <person name="Hall O."/>
            <person name="Minx P."/>
            <person name="Tomlinson C."/>
            <person name="Mitreva M."/>
            <person name="Nelson J."/>
            <person name="Hou S."/>
            <person name="Wollam A."/>
            <person name="Pepin K.H."/>
            <person name="Johnson M."/>
            <person name="Bhonagiri V."/>
            <person name="Nash W.E."/>
            <person name="Warren W."/>
            <person name="Chinwalla A."/>
            <person name="Mardis E.R."/>
            <person name="Wilson R.K."/>
        </authorList>
    </citation>
    <scope>NUCLEOTIDE SEQUENCE [LARGE SCALE GENOMIC DNA]</scope>
    <source>
        <strain evidence="3">A2-165</strain>
    </source>
</reference>
<dbReference type="Pfam" id="PF00270">
    <property type="entry name" value="DEAD"/>
    <property type="match status" value="1"/>
</dbReference>
<dbReference type="InterPro" id="IPR014001">
    <property type="entry name" value="Helicase_ATP-bd"/>
</dbReference>
<dbReference type="PATRIC" id="fig|411483.3.peg.2639"/>
<dbReference type="Pfam" id="PF09369">
    <property type="entry name" value="MZB"/>
    <property type="match status" value="1"/>
</dbReference>
<evidence type="ECO:0000256" key="2">
    <source>
        <dbReference type="ARBA" id="ARBA00022840"/>
    </source>
</evidence>
<dbReference type="Pfam" id="PF00271">
    <property type="entry name" value="Helicase_C"/>
    <property type="match status" value="1"/>
</dbReference>
<accession>C7HAN6</accession>
<dbReference type="HOGENOM" id="CLU_001338_1_0_9"/>
<sequence length="2106" mass="236665">MLPSILASQLEKGIGDYIETTFPMSNAPFKGSVAEMLAQKGSVYHEPYLAVRLPFRIAKEMPTCFEAIHPAYLPYVHQQKAFERLTGNDGRSTLVATGTGSGKTECFLYPILEYCYQHRGESGIKALIIYPMNALATDQAKRIAELIHNSPELRGNVTAGMYVGGLERTPSRTMSEHGIITDHETLLNSPPDILLTNYKMLDYLLVRPKDALLWKQNNPETLKYIAVDELHTFDGAQGTDLACLLRRLKRRLGIYDGYLCCIGTSATMGSKENNGAILNYAEEIFGEPFERDAVITEDRLSADEFFAGQSTSFFALPSADQTAQLVALAEEDDPSAYLQCAVKAWFPDFSQDVLSDSGRIELGRVLLQHVFLQSVLHLTEGNYYQVSRIVEALAPHYPALNELSDASAVLNSLFALVSHARTGKPRKLRPFLNVQVQLWIRELRRIVAKVDAEHITYKIAHDLNRQQAKQHLPVVNCRDCGITGWVTILNERQNATIVNLEAFYNQYFKADEKVVMLFPHPHENVPTGMLPARICPDCLQVKLGIDGSSECASCGTRMVDILIPSPIRTTGPKQHKQYICPCCGSRRGLSLMGVRSATEISASISQMFASRFNDDKKTLAFSDNVQDAAHRAGFFNSRTWRFGLRTAIQRYCAECGSGQSLADFQAGFVDYWHLHMTDEEFVSFFIPPNLTWKRAYEEMTQNRKLSDDKQAHILMHEIEQRIQYEIMLEYGLTSKIGRTLERSACSVLSFSPEDIEQIAAAVQLRVVNELGIMSREDRIIFQRMVIGWLNLLRCNGAFKDVVFDEYTINDGKSYMLSNDRNRWLPGQQSGRNIPRFIAEYLGKSHPTSEFDLPSSRRYTDWIAFCCTESILDELNFRAISKLILEESVKNGIVVSVPSSANYKVYGLNKSRVFLTNDVIQLRCEHCGAVYSFSAESLPLWENAPCPRSACGGKLVEYKSSGINYYGRLYSTGDLARINAREHTGLLERPDREQLEKDFKRSKENRSNWDPNVLSCTPTLEMGIDIGDLSTVILCSMPPAQSQFLQRVGRAGRKDGNALTLAIANARPHDLYFYADPLEMISGSVTPPKIFLRASAVLERQFMAFCMDSWVRKGIPDDAIPDKVGIILKKLDARPSDMFPFNFLNYVQSTLSRQINSFVQMFSAYLDESSKEELQIFARGTGTTESSMHIKILDAFESLKKQQNSLHNSVNSLKVMIQQLENKPKDSSYDKEIKELKGEEAALLTVLQEISKKNVFNFLSDEGLLPNYAFPEAGIILRAVLYRKSDEELPSVRKKYEKLVYEYNRSASSALSEFAPSNSFYVDGRKLTIDQVDLTTAQSALWRLCPNCSHAQLETAGRNTAACPQCGSPAWADSGQMRNMLKVQMVYSNMDYAKSLISDESDDRSNIFYCKQLLVDVDEDHDISCAYRMDNEEFPFGYEFVRKATLREINFGESDLTGEKLSISGVEEVRKGFRICKYCGKIQTDSKPNNHSYSCKTRKIPALSQADAYEECLFLYREFSTEVLRLLIPATTMDSSSVRMESFVAAFMLGMKEYFGNVDHLRAAVSEVPVPDADYRKQYLVIYDSVPGGTGYLKQLMHEKDSLIQIFEKALHVMETCSCKDDPQKDGCYHCLYAYRQSQQIGNISRATAIRLLKTILSGKDHIQKIDMISSIPVNPLFESELESRFWEAIRLKVGAANISDTVRNGKHSYYLKLEHSAWELEPQVSLGPSNGVSVPCKPDFVFWPVAAPGHKPLAVFTDGFLYHKDIVSDDTIKREALRRSGQFRVWSLSFKDVQNVFTPQGDYATSVLAVEKMPLGKVMYRSEVRKLHAEVLDPVKLSAFDLLIAYLNLPDAETIFHAQAHAYALSLLDPAFIKNNAAFDQWHQVFQDVNDQLHFTDSSFRFGLTAYGAWVPRAVNSHLALYAGISAASMKADGAVTVFAVLNDDKNSRTDKYEPEWNGFWQFFNLMQFASEFAAVSSTGLRRMDYLALPVSQSSCSSAEASSTPDSGWNSIGELLFDEDAKAFAALAQKSGIPAPAEDFIGFEAAGADGNVIATIEIAWPDKKLGFMTFEQSIDREKMEHLGWKIYTAADLSGLDLSNLLGGKNV</sequence>
<dbReference type="GeneID" id="90660457"/>
<dbReference type="InterPro" id="IPR018973">
    <property type="entry name" value="MZB"/>
</dbReference>
<keyword evidence="4" id="KW-1185">Reference proteome</keyword>
<dbReference type="PANTHER" id="PTHR47957">
    <property type="entry name" value="ATP-DEPENDENT HELICASE HRQ1"/>
    <property type="match status" value="1"/>
</dbReference>
<name>C7HAN6_FAED2</name>
<dbReference type="Proteomes" id="UP000004619">
    <property type="component" value="Unassembled WGS sequence"/>
</dbReference>
<dbReference type="Gene3D" id="3.40.50.300">
    <property type="entry name" value="P-loop containing nucleotide triphosphate hydrolases"/>
    <property type="match status" value="2"/>
</dbReference>
<keyword evidence="3" id="KW-0347">Helicase</keyword>
<dbReference type="EMBL" id="ACOP02000091">
    <property type="protein sequence ID" value="EEU95020.1"/>
    <property type="molecule type" value="Genomic_DNA"/>
</dbReference>
<dbReference type="SMART" id="SM00490">
    <property type="entry name" value="HELICc"/>
    <property type="match status" value="1"/>
</dbReference>
<dbReference type="GO" id="GO:0005524">
    <property type="term" value="F:ATP binding"/>
    <property type="evidence" value="ECO:0007669"/>
    <property type="project" value="UniProtKB-KW"/>
</dbReference>
<dbReference type="OrthoDB" id="9774462at2"/>